<accession>A0A937G3B1</accession>
<evidence type="ECO:0000256" key="5">
    <source>
        <dbReference type="SAM" id="Phobius"/>
    </source>
</evidence>
<dbReference type="InterPro" id="IPR004481">
    <property type="entry name" value="K/Na/Ca-exchanger"/>
</dbReference>
<evidence type="ECO:0000313" key="7">
    <source>
        <dbReference type="EMBL" id="MBL6449220.1"/>
    </source>
</evidence>
<proteinExistence type="predicted"/>
<comment type="subcellular location">
    <subcellularLocation>
        <location evidence="1">Membrane</location>
        <topology evidence="1">Multi-pass membrane protein</topology>
    </subcellularLocation>
</comment>
<gene>
    <name evidence="7" type="ORF">JMN32_23120</name>
</gene>
<dbReference type="PANTHER" id="PTHR10846">
    <property type="entry name" value="SODIUM/POTASSIUM/CALCIUM EXCHANGER"/>
    <property type="match status" value="1"/>
</dbReference>
<feature type="transmembrane region" description="Helical" evidence="5">
    <location>
        <begin position="230"/>
        <end position="253"/>
    </location>
</feature>
<dbReference type="InterPro" id="IPR044880">
    <property type="entry name" value="NCX_ion-bd_dom_sf"/>
</dbReference>
<dbReference type="InterPro" id="IPR004837">
    <property type="entry name" value="NaCa_Exmemb"/>
</dbReference>
<dbReference type="Pfam" id="PF01699">
    <property type="entry name" value="Na_Ca_ex"/>
    <property type="match status" value="2"/>
</dbReference>
<feature type="transmembrane region" description="Helical" evidence="5">
    <location>
        <begin position="42"/>
        <end position="65"/>
    </location>
</feature>
<dbReference type="GO" id="GO:0008273">
    <property type="term" value="F:calcium, potassium:sodium antiporter activity"/>
    <property type="evidence" value="ECO:0007669"/>
    <property type="project" value="TreeGrafter"/>
</dbReference>
<dbReference type="AlphaFoldDB" id="A0A937G3B1"/>
<feature type="transmembrane region" description="Helical" evidence="5">
    <location>
        <begin position="329"/>
        <end position="349"/>
    </location>
</feature>
<dbReference type="RefSeq" id="WP_202858754.1">
    <property type="nucleotide sequence ID" value="NZ_JAEUGD010000066.1"/>
</dbReference>
<evidence type="ECO:0000256" key="4">
    <source>
        <dbReference type="ARBA" id="ARBA00023136"/>
    </source>
</evidence>
<feature type="domain" description="Sodium/calcium exchanger membrane region" evidence="6">
    <location>
        <begin position="8"/>
        <end position="148"/>
    </location>
</feature>
<feature type="transmembrane region" description="Helical" evidence="5">
    <location>
        <begin position="196"/>
        <end position="224"/>
    </location>
</feature>
<organism evidence="7 8">
    <name type="scientific">Fulvivirga marina</name>
    <dbReference type="NCBI Taxonomy" id="2494733"/>
    <lineage>
        <taxon>Bacteria</taxon>
        <taxon>Pseudomonadati</taxon>
        <taxon>Bacteroidota</taxon>
        <taxon>Cytophagia</taxon>
        <taxon>Cytophagales</taxon>
        <taxon>Fulvivirgaceae</taxon>
        <taxon>Fulvivirga</taxon>
    </lineage>
</organism>
<dbReference type="GO" id="GO:0005886">
    <property type="term" value="C:plasma membrane"/>
    <property type="evidence" value="ECO:0007669"/>
    <property type="project" value="TreeGrafter"/>
</dbReference>
<dbReference type="GO" id="GO:0005262">
    <property type="term" value="F:calcium channel activity"/>
    <property type="evidence" value="ECO:0007669"/>
    <property type="project" value="TreeGrafter"/>
</dbReference>
<dbReference type="GO" id="GO:0006874">
    <property type="term" value="P:intracellular calcium ion homeostasis"/>
    <property type="evidence" value="ECO:0007669"/>
    <property type="project" value="TreeGrafter"/>
</dbReference>
<evidence type="ECO:0000256" key="2">
    <source>
        <dbReference type="ARBA" id="ARBA00022692"/>
    </source>
</evidence>
<dbReference type="PANTHER" id="PTHR10846:SF8">
    <property type="entry name" value="INNER MEMBRANE PROTEIN YRBG"/>
    <property type="match status" value="1"/>
</dbReference>
<comment type="caution">
    <text evidence="7">The sequence shown here is derived from an EMBL/GenBank/DDBJ whole genome shotgun (WGS) entry which is preliminary data.</text>
</comment>
<sequence>MSLILYCLALITSFYLLAEVSDRYFVVSLDKIAERLKMSHEMAGATLMAIGSSAPELFVAIISLIRSGDHAAIGVGTIVGSALFNILVIIGASAIVRNAKLMWQPVVRDFVFYALSVAALFVVLGDGLVTWVESLLLIIFYGGYLLTVMNWKRLFNFEDGDLIDEGYENPTLKGWKRIFIPLRYALRKMFPHPKHYILTFIFSIVAIAFLCWVLVESAIGISMIMKIPEVVIALTVLAIGTSIPDMVSSVIVARQGRGGMAVSNAVGSNIFDILIGLGFPWLIISIVKNEPILTNAASLNESVILLFASVALIFLTFVIYKWRVNKKLGYILIFIYVAYLAREIIGLYYPI</sequence>
<protein>
    <submittedName>
        <fullName evidence="7">Calcium/sodium antiporter</fullName>
    </submittedName>
</protein>
<feature type="domain" description="Sodium/calcium exchanger membrane region" evidence="6">
    <location>
        <begin position="196"/>
        <end position="341"/>
    </location>
</feature>
<keyword evidence="8" id="KW-1185">Reference proteome</keyword>
<name>A0A937G3B1_9BACT</name>
<feature type="transmembrane region" description="Helical" evidence="5">
    <location>
        <begin position="111"/>
        <end position="144"/>
    </location>
</feature>
<keyword evidence="3 5" id="KW-1133">Transmembrane helix</keyword>
<evidence type="ECO:0000313" key="8">
    <source>
        <dbReference type="Proteomes" id="UP000614216"/>
    </source>
</evidence>
<dbReference type="EMBL" id="JAEUGD010000066">
    <property type="protein sequence ID" value="MBL6449220.1"/>
    <property type="molecule type" value="Genomic_DNA"/>
</dbReference>
<evidence type="ECO:0000256" key="1">
    <source>
        <dbReference type="ARBA" id="ARBA00004141"/>
    </source>
</evidence>
<evidence type="ECO:0000256" key="3">
    <source>
        <dbReference type="ARBA" id="ARBA00022989"/>
    </source>
</evidence>
<dbReference type="Gene3D" id="1.20.1420.30">
    <property type="entry name" value="NCX, central ion-binding region"/>
    <property type="match status" value="2"/>
</dbReference>
<evidence type="ECO:0000259" key="6">
    <source>
        <dbReference type="Pfam" id="PF01699"/>
    </source>
</evidence>
<keyword evidence="4 5" id="KW-0472">Membrane</keyword>
<keyword evidence="2 5" id="KW-0812">Transmembrane</keyword>
<feature type="transmembrane region" description="Helical" evidence="5">
    <location>
        <begin position="303"/>
        <end position="322"/>
    </location>
</feature>
<dbReference type="NCBIfam" id="TIGR00367">
    <property type="entry name" value="calcium/sodium antiporter"/>
    <property type="match status" value="1"/>
</dbReference>
<feature type="transmembrane region" description="Helical" evidence="5">
    <location>
        <begin position="72"/>
        <end position="96"/>
    </location>
</feature>
<feature type="transmembrane region" description="Helical" evidence="5">
    <location>
        <begin position="265"/>
        <end position="283"/>
    </location>
</feature>
<dbReference type="Proteomes" id="UP000614216">
    <property type="component" value="Unassembled WGS sequence"/>
</dbReference>
<reference evidence="7" key="1">
    <citation type="submission" date="2021-01" db="EMBL/GenBank/DDBJ databases">
        <title>Fulvivirga kasyanovii gen. nov., sp nov., a novel member of the phylum Bacteroidetes isolated from seawater in a mussel farm.</title>
        <authorList>
            <person name="Zhao L.-H."/>
            <person name="Wang Z.-J."/>
        </authorList>
    </citation>
    <scope>NUCLEOTIDE SEQUENCE</scope>
    <source>
        <strain evidence="7">29W222</strain>
    </source>
</reference>